<evidence type="ECO:0000259" key="7">
    <source>
        <dbReference type="Pfam" id="PF08240"/>
    </source>
</evidence>
<evidence type="ECO:0000256" key="3">
    <source>
        <dbReference type="ARBA" id="ARBA00022833"/>
    </source>
</evidence>
<dbReference type="CDD" id="cd08231">
    <property type="entry name" value="MDR_TM0436_like"/>
    <property type="match status" value="1"/>
</dbReference>
<dbReference type="OrthoDB" id="241504at2"/>
<reference evidence="8 9" key="1">
    <citation type="submission" date="2019-08" db="EMBL/GenBank/DDBJ databases">
        <title>Tsukamurella conjunctivitidis sp. nov., Tsukamurella assacharolytica sp. nov. and Tsukamurella sputae sp. nov. isolated from patients with conjunctivitis, bacteraemia (lymphoma) and respiratory infection (sputum) in Hong Kong.</title>
        <authorList>
            <person name="Fok K.M.N."/>
            <person name="Fong J.Y.H."/>
        </authorList>
    </citation>
    <scope>NUCLEOTIDE SEQUENCE [LARGE SCALE GENOMIC DNA]</scope>
    <source>
        <strain evidence="8 9">HKU70</strain>
    </source>
</reference>
<organism evidence="8 9">
    <name type="scientific">Tsukamurella sputi</name>
    <dbReference type="NCBI Taxonomy" id="2591848"/>
    <lineage>
        <taxon>Bacteria</taxon>
        <taxon>Bacillati</taxon>
        <taxon>Actinomycetota</taxon>
        <taxon>Actinomycetes</taxon>
        <taxon>Mycobacteriales</taxon>
        <taxon>Tsukamurellaceae</taxon>
        <taxon>Tsukamurella</taxon>
    </lineage>
</organism>
<dbReference type="EMBL" id="VIGV01000001">
    <property type="protein sequence ID" value="TWS26703.1"/>
    <property type="molecule type" value="Genomic_DNA"/>
</dbReference>
<keyword evidence="9" id="KW-1185">Reference proteome</keyword>
<gene>
    <name evidence="8" type="ORF">FK268_04220</name>
</gene>
<comment type="similarity">
    <text evidence="5">Belongs to the zinc-containing alcohol dehydrogenase family.</text>
</comment>
<keyword evidence="3 5" id="KW-0862">Zinc</keyword>
<dbReference type="Pfam" id="PF00107">
    <property type="entry name" value="ADH_zinc_N"/>
    <property type="match status" value="1"/>
</dbReference>
<dbReference type="InterPro" id="IPR036291">
    <property type="entry name" value="NAD(P)-bd_dom_sf"/>
</dbReference>
<dbReference type="GO" id="GO:0016491">
    <property type="term" value="F:oxidoreductase activity"/>
    <property type="evidence" value="ECO:0007669"/>
    <property type="project" value="UniProtKB-KW"/>
</dbReference>
<comment type="caution">
    <text evidence="8">The sequence shown here is derived from an EMBL/GenBank/DDBJ whole genome shotgun (WGS) entry which is preliminary data.</text>
</comment>
<dbReference type="PROSITE" id="PS00059">
    <property type="entry name" value="ADH_ZINC"/>
    <property type="match status" value="1"/>
</dbReference>
<sequence>MNSRIAVFAEGGRPVESRSIEVPAPGRGQILARTALGGVCGTDVHLRRGDFDLPFPVVLGHEGVGIVEQLGEGVVRDAAGVSLAVGDAVYWSPIPPCGRCYYCTVEKDFSSCTQSAWFHDADLPGWGSYADYVTLPAAMSVYRIPDGTSPEAVIALGCALPAVLQGFDRAGESGVIDTVVIQGAGPIGLSAVLAARQRGAGTIVVIDQHENRLATARALGATATLTLDTDAAERKRRVLELCGERGPRLVVEAAGVLSAFGEGVDLAGHNGAYLLIGLWSGRGQVPIDPTVVVHKNLRIVGSCYAQPEHYYRAMHLAAELEARIPLTDIITHSFDVADANAALDAVERGEAVKAVIRPDSALRAPLPGGTR</sequence>
<comment type="cofactor">
    <cofactor evidence="1 5">
        <name>Zn(2+)</name>
        <dbReference type="ChEBI" id="CHEBI:29105"/>
    </cofactor>
</comment>
<dbReference type="Gene3D" id="3.90.180.10">
    <property type="entry name" value="Medium-chain alcohol dehydrogenases, catalytic domain"/>
    <property type="match status" value="1"/>
</dbReference>
<evidence type="ECO:0000313" key="8">
    <source>
        <dbReference type="EMBL" id="TWS26703.1"/>
    </source>
</evidence>
<dbReference type="InterPro" id="IPR013154">
    <property type="entry name" value="ADH-like_N"/>
</dbReference>
<evidence type="ECO:0000256" key="1">
    <source>
        <dbReference type="ARBA" id="ARBA00001947"/>
    </source>
</evidence>
<evidence type="ECO:0000313" key="9">
    <source>
        <dbReference type="Proteomes" id="UP000319792"/>
    </source>
</evidence>
<name>A0A5C5RW24_9ACTN</name>
<dbReference type="Gene3D" id="3.40.50.720">
    <property type="entry name" value="NAD(P)-binding Rossmann-like Domain"/>
    <property type="match status" value="1"/>
</dbReference>
<dbReference type="InterPro" id="IPR011032">
    <property type="entry name" value="GroES-like_sf"/>
</dbReference>
<evidence type="ECO:0000256" key="2">
    <source>
        <dbReference type="ARBA" id="ARBA00022723"/>
    </source>
</evidence>
<keyword evidence="4" id="KW-0560">Oxidoreductase</keyword>
<dbReference type="InterPro" id="IPR013149">
    <property type="entry name" value="ADH-like_C"/>
</dbReference>
<evidence type="ECO:0000256" key="5">
    <source>
        <dbReference type="RuleBase" id="RU361277"/>
    </source>
</evidence>
<dbReference type="Proteomes" id="UP000319792">
    <property type="component" value="Unassembled WGS sequence"/>
</dbReference>
<dbReference type="Pfam" id="PF08240">
    <property type="entry name" value="ADH_N"/>
    <property type="match status" value="1"/>
</dbReference>
<feature type="domain" description="Alcohol dehydrogenase-like N-terminal" evidence="7">
    <location>
        <begin position="27"/>
        <end position="146"/>
    </location>
</feature>
<keyword evidence="2 5" id="KW-0479">Metal-binding</keyword>
<feature type="domain" description="Alcohol dehydrogenase-like C-terminal" evidence="6">
    <location>
        <begin position="186"/>
        <end position="318"/>
    </location>
</feature>
<dbReference type="AlphaFoldDB" id="A0A5C5RW24"/>
<evidence type="ECO:0000259" key="6">
    <source>
        <dbReference type="Pfam" id="PF00107"/>
    </source>
</evidence>
<dbReference type="InterPro" id="IPR002328">
    <property type="entry name" value="ADH_Zn_CS"/>
</dbReference>
<protein>
    <submittedName>
        <fullName evidence="8">Zinc-binding dehydrogenase</fullName>
    </submittedName>
</protein>
<dbReference type="GO" id="GO:0008270">
    <property type="term" value="F:zinc ion binding"/>
    <property type="evidence" value="ECO:0007669"/>
    <property type="project" value="InterPro"/>
</dbReference>
<proteinExistence type="inferred from homology"/>
<dbReference type="PANTHER" id="PTHR43401">
    <property type="entry name" value="L-THREONINE 3-DEHYDROGENASE"/>
    <property type="match status" value="1"/>
</dbReference>
<dbReference type="SUPFAM" id="SSF50129">
    <property type="entry name" value="GroES-like"/>
    <property type="match status" value="1"/>
</dbReference>
<accession>A0A5C5RW24</accession>
<dbReference type="InterPro" id="IPR050129">
    <property type="entry name" value="Zn_alcohol_dh"/>
</dbReference>
<evidence type="ECO:0000256" key="4">
    <source>
        <dbReference type="ARBA" id="ARBA00023002"/>
    </source>
</evidence>
<dbReference type="SUPFAM" id="SSF51735">
    <property type="entry name" value="NAD(P)-binding Rossmann-fold domains"/>
    <property type="match status" value="1"/>
</dbReference>